<dbReference type="InterPro" id="IPR040727">
    <property type="entry name" value="NAPRTase_N"/>
</dbReference>
<evidence type="ECO:0000256" key="8">
    <source>
        <dbReference type="RuleBase" id="RU003838"/>
    </source>
</evidence>
<feature type="domain" description="Nicotinate phosphoribosyltransferase N-terminal" evidence="10">
    <location>
        <begin position="23"/>
        <end position="147"/>
    </location>
</feature>
<name>A0A1G2L034_9BACT</name>
<gene>
    <name evidence="7" type="primary">pncB</name>
    <name evidence="11" type="ORF">A3C16_02115</name>
</gene>
<dbReference type="HAMAP" id="MF_00570">
    <property type="entry name" value="NAPRTase"/>
    <property type="match status" value="1"/>
</dbReference>
<evidence type="ECO:0000256" key="6">
    <source>
        <dbReference type="ARBA" id="ARBA00022642"/>
    </source>
</evidence>
<dbReference type="InterPro" id="IPR036068">
    <property type="entry name" value="Nicotinate_pribotase-like_C"/>
</dbReference>
<evidence type="ECO:0000256" key="7">
    <source>
        <dbReference type="HAMAP-Rule" id="MF_00570"/>
    </source>
</evidence>
<dbReference type="GO" id="GO:0005829">
    <property type="term" value="C:cytosol"/>
    <property type="evidence" value="ECO:0007669"/>
    <property type="project" value="TreeGrafter"/>
</dbReference>
<dbReference type="Gene3D" id="3.20.140.10">
    <property type="entry name" value="nicotinate phosphoribosyltransferase"/>
    <property type="match status" value="1"/>
</dbReference>
<comment type="PTM">
    <text evidence="7 8">Transiently phosphorylated on a His residue during the reaction cycle. Phosphorylation strongly increases the affinity for substrates and increases the rate of nicotinate D-ribonucleotide production. Dephosphorylation regenerates the low-affinity form of the enzyme, leading to product release.</text>
</comment>
<dbReference type="PIRSF" id="PIRSF000484">
    <property type="entry name" value="NAPRT"/>
    <property type="match status" value="1"/>
</dbReference>
<evidence type="ECO:0000256" key="2">
    <source>
        <dbReference type="ARBA" id="ARBA00010897"/>
    </source>
</evidence>
<sequence>MFLHGRAFMRQFRKRRFIINSLLDTDFYKFTMGYLVFKLYRLIPVLYALKNRTITVPLARFISESELRRQLDHVRHLRFRSNELHFIKGTYEYDLPMFADPAYIEFLAGLTLPPYWLVRAGDSYEITVSGHWAEAIYWETFILSIVNELYYRALMKKMSAFERHLVYAEGMRRLGAKIKLLREHPGIRFSDFGTRRRFSRAWQDYVVGVLSRELGGAGGQFVGTSNVHLAMKYGLTPIGTSAHEMYMVMSGIMHGSDDDIRASHNKVLQCWWTEFGWGLSIALTDTYGTPFFFTDMTPEQARNWKGLRQDSGDPFDFGECAIAFYTGLGIDPKEKMIVFSDGLDVETIMALFERFNGRIKVTFGWGTDLTNDLGFGSLSLVVKAVEACGHGLVKLSDNLAKAIGALDDVERFKRIFGHTATFNQTCRS</sequence>
<comment type="pathway">
    <text evidence="1 7 8">Cofactor biosynthesis; NAD(+) biosynthesis; nicotinate D-ribonucleotide from nicotinate: step 1/1.</text>
</comment>
<evidence type="ECO:0000313" key="11">
    <source>
        <dbReference type="EMBL" id="OHA04111.1"/>
    </source>
</evidence>
<keyword evidence="6 7" id="KW-0662">Pyridine nucleotide biosynthesis</keyword>
<dbReference type="InterPro" id="IPR041525">
    <property type="entry name" value="N/Namide_PRibTrfase"/>
</dbReference>
<dbReference type="PANTHER" id="PTHR11098">
    <property type="entry name" value="NICOTINATE PHOSPHORIBOSYLTRANSFERASE"/>
    <property type="match status" value="1"/>
</dbReference>
<keyword evidence="5 7" id="KW-0436">Ligase</keyword>
<protein>
    <recommendedName>
        <fullName evidence="3 7">Nicotinate phosphoribosyltransferase</fullName>
        <shortName evidence="7">NAPRTase</shortName>
        <ecNumber evidence="3 7">6.3.4.21</ecNumber>
    </recommendedName>
</protein>
<evidence type="ECO:0000313" key="12">
    <source>
        <dbReference type="Proteomes" id="UP000177811"/>
    </source>
</evidence>
<feature type="modified residue" description="Phosphohistidine; by autocatalysis" evidence="7">
    <location>
        <position position="243"/>
    </location>
</feature>
<dbReference type="InterPro" id="IPR006406">
    <property type="entry name" value="Nic_PRibTrfase"/>
</dbReference>
<evidence type="ECO:0000256" key="1">
    <source>
        <dbReference type="ARBA" id="ARBA00004952"/>
    </source>
</evidence>
<dbReference type="Proteomes" id="UP000177811">
    <property type="component" value="Unassembled WGS sequence"/>
</dbReference>
<dbReference type="EC" id="6.3.4.21" evidence="3 7"/>
<keyword evidence="11" id="KW-0808">Transferase</keyword>
<dbReference type="GO" id="GO:0004516">
    <property type="term" value="F:nicotinate phosphoribosyltransferase activity"/>
    <property type="evidence" value="ECO:0007669"/>
    <property type="project" value="UniProtKB-UniRule"/>
</dbReference>
<accession>A0A1G2L034</accession>
<dbReference type="Pfam" id="PF17767">
    <property type="entry name" value="NAPRTase_N"/>
    <property type="match status" value="1"/>
</dbReference>
<feature type="domain" description="Nicotinate/nicotinamide phosphoribosyltransferase" evidence="9">
    <location>
        <begin position="188"/>
        <end position="416"/>
    </location>
</feature>
<reference evidence="11 12" key="1">
    <citation type="journal article" date="2016" name="Nat. Commun.">
        <title>Thousands of microbial genomes shed light on interconnected biogeochemical processes in an aquifer system.</title>
        <authorList>
            <person name="Anantharaman K."/>
            <person name="Brown C.T."/>
            <person name="Hug L.A."/>
            <person name="Sharon I."/>
            <person name="Castelle C.J."/>
            <person name="Probst A.J."/>
            <person name="Thomas B.C."/>
            <person name="Singh A."/>
            <person name="Wilkins M.J."/>
            <person name="Karaoz U."/>
            <person name="Brodie E.L."/>
            <person name="Williams K.H."/>
            <person name="Hubbard S.S."/>
            <person name="Banfield J.F."/>
        </authorList>
    </citation>
    <scope>NUCLEOTIDE SEQUENCE [LARGE SCALE GENOMIC DNA]</scope>
</reference>
<comment type="catalytic activity">
    <reaction evidence="7 8">
        <text>5-phospho-alpha-D-ribose 1-diphosphate + nicotinate + ATP + H2O = nicotinate beta-D-ribonucleotide + ADP + phosphate + diphosphate</text>
        <dbReference type="Rhea" id="RHEA:36163"/>
        <dbReference type="ChEBI" id="CHEBI:15377"/>
        <dbReference type="ChEBI" id="CHEBI:30616"/>
        <dbReference type="ChEBI" id="CHEBI:32544"/>
        <dbReference type="ChEBI" id="CHEBI:33019"/>
        <dbReference type="ChEBI" id="CHEBI:43474"/>
        <dbReference type="ChEBI" id="CHEBI:57502"/>
        <dbReference type="ChEBI" id="CHEBI:58017"/>
        <dbReference type="ChEBI" id="CHEBI:456216"/>
        <dbReference type="EC" id="6.3.4.21"/>
    </reaction>
</comment>
<evidence type="ECO:0000256" key="4">
    <source>
        <dbReference type="ARBA" id="ARBA00022553"/>
    </source>
</evidence>
<dbReference type="SUPFAM" id="SSF54675">
    <property type="entry name" value="Nicotinate/Quinolinate PRTase N-terminal domain-like"/>
    <property type="match status" value="1"/>
</dbReference>
<dbReference type="InterPro" id="IPR007229">
    <property type="entry name" value="Nic_PRibTrfase-Fam"/>
</dbReference>
<dbReference type="PANTHER" id="PTHR11098:SF1">
    <property type="entry name" value="NICOTINATE PHOSPHORIBOSYLTRANSFERASE"/>
    <property type="match status" value="1"/>
</dbReference>
<comment type="function">
    <text evidence="7 8">Catalyzes the synthesis of beta-nicotinate D-ribonucleotide from nicotinate and 5-phospho-D-ribose 1-phosphate at the expense of ATP.</text>
</comment>
<keyword evidence="11" id="KW-0328">Glycosyltransferase</keyword>
<dbReference type="UniPathway" id="UPA00253">
    <property type="reaction ID" value="UER00457"/>
</dbReference>
<organism evidence="11 12">
    <name type="scientific">Candidatus Sungbacteria bacterium RIFCSPHIGHO2_02_FULL_51_29</name>
    <dbReference type="NCBI Taxonomy" id="1802273"/>
    <lineage>
        <taxon>Bacteria</taxon>
        <taxon>Candidatus Sungiibacteriota</taxon>
    </lineage>
</organism>
<keyword evidence="4 7" id="KW-0597">Phosphoprotein</keyword>
<comment type="caution">
    <text evidence="11">The sequence shown here is derived from an EMBL/GenBank/DDBJ whole genome shotgun (WGS) entry which is preliminary data.</text>
</comment>
<dbReference type="NCBIfam" id="TIGR01514">
    <property type="entry name" value="NAPRTase"/>
    <property type="match status" value="1"/>
</dbReference>
<dbReference type="GO" id="GO:0034355">
    <property type="term" value="P:NAD+ biosynthetic process via the salvage pathway"/>
    <property type="evidence" value="ECO:0007669"/>
    <property type="project" value="TreeGrafter"/>
</dbReference>
<dbReference type="EMBL" id="MHQL01000001">
    <property type="protein sequence ID" value="OHA04111.1"/>
    <property type="molecule type" value="Genomic_DNA"/>
</dbReference>
<dbReference type="SUPFAM" id="SSF51690">
    <property type="entry name" value="Nicotinate/Quinolinate PRTase C-terminal domain-like"/>
    <property type="match status" value="1"/>
</dbReference>
<proteinExistence type="inferred from homology"/>
<evidence type="ECO:0000256" key="3">
    <source>
        <dbReference type="ARBA" id="ARBA00013236"/>
    </source>
</evidence>
<evidence type="ECO:0000259" key="10">
    <source>
        <dbReference type="Pfam" id="PF17767"/>
    </source>
</evidence>
<comment type="similarity">
    <text evidence="2 7 8">Belongs to the NAPRTase family.</text>
</comment>
<dbReference type="Pfam" id="PF04095">
    <property type="entry name" value="NAPRTase"/>
    <property type="match status" value="1"/>
</dbReference>
<evidence type="ECO:0000256" key="5">
    <source>
        <dbReference type="ARBA" id="ARBA00022598"/>
    </source>
</evidence>
<dbReference type="AlphaFoldDB" id="A0A1G2L034"/>
<dbReference type="NCBIfam" id="NF003704">
    <property type="entry name" value="PRK05321.1"/>
    <property type="match status" value="1"/>
</dbReference>
<dbReference type="GO" id="GO:0016757">
    <property type="term" value="F:glycosyltransferase activity"/>
    <property type="evidence" value="ECO:0007669"/>
    <property type="project" value="UniProtKB-KW"/>
</dbReference>
<evidence type="ECO:0000259" key="9">
    <source>
        <dbReference type="Pfam" id="PF04095"/>
    </source>
</evidence>